<proteinExistence type="predicted"/>
<dbReference type="Gene3D" id="3.10.450.50">
    <property type="match status" value="1"/>
</dbReference>
<evidence type="ECO:0000256" key="1">
    <source>
        <dbReference type="SAM" id="MobiDB-lite"/>
    </source>
</evidence>
<feature type="compositionally biased region" description="Low complexity" evidence="1">
    <location>
        <begin position="1"/>
        <end position="38"/>
    </location>
</feature>
<feature type="region of interest" description="Disordered" evidence="1">
    <location>
        <begin position="1"/>
        <end position="39"/>
    </location>
</feature>
<dbReference type="RefSeq" id="WP_203664032.1">
    <property type="nucleotide sequence ID" value="NZ_BAAAZM010000001.1"/>
</dbReference>
<comment type="caution">
    <text evidence="2">The sequence shown here is derived from an EMBL/GenBank/DDBJ whole genome shotgun (WGS) entry which is preliminary data.</text>
</comment>
<dbReference type="AlphaFoldDB" id="A0A8J3J7U9"/>
<keyword evidence="3" id="KW-1185">Reference proteome</keyword>
<dbReference type="SUPFAM" id="SSF54427">
    <property type="entry name" value="NTF2-like"/>
    <property type="match status" value="1"/>
</dbReference>
<accession>A0A8J3J7U9</accession>
<reference evidence="2" key="1">
    <citation type="submission" date="2021-01" db="EMBL/GenBank/DDBJ databases">
        <title>Whole genome shotgun sequence of Actinocatenispora rupis NBRC 107355.</title>
        <authorList>
            <person name="Komaki H."/>
            <person name="Tamura T."/>
        </authorList>
    </citation>
    <scope>NUCLEOTIDE SEQUENCE</scope>
    <source>
        <strain evidence="2">NBRC 107355</strain>
    </source>
</reference>
<organism evidence="2 3">
    <name type="scientific">Actinocatenispora rupis</name>
    <dbReference type="NCBI Taxonomy" id="519421"/>
    <lineage>
        <taxon>Bacteria</taxon>
        <taxon>Bacillati</taxon>
        <taxon>Actinomycetota</taxon>
        <taxon>Actinomycetes</taxon>
        <taxon>Micromonosporales</taxon>
        <taxon>Micromonosporaceae</taxon>
        <taxon>Actinocatenispora</taxon>
    </lineage>
</organism>
<evidence type="ECO:0000313" key="2">
    <source>
        <dbReference type="EMBL" id="GID15638.1"/>
    </source>
</evidence>
<protein>
    <recommendedName>
        <fullName evidence="4">SnoaL-like domain-containing protein</fullName>
    </recommendedName>
</protein>
<sequence length="173" mass="18892">MNDTTNTDTMNPDTMNPDTTNTDTTNTDTTNTGTGAAADDAHRHGVRLWQDWTDLWNGELAIGPRMLTDDFRVLFGSQTAADSGADDLAGGQATADWIGAFRARYRELRYRTEVGPIVGGDGTAGYVTCRWIADAVDADGTERQVAGHDILRVRGDRVDRAWSVTGLRNLLDR</sequence>
<evidence type="ECO:0008006" key="4">
    <source>
        <dbReference type="Google" id="ProtNLM"/>
    </source>
</evidence>
<dbReference type="InterPro" id="IPR032710">
    <property type="entry name" value="NTF2-like_dom_sf"/>
</dbReference>
<dbReference type="EMBL" id="BOMB01000046">
    <property type="protein sequence ID" value="GID15638.1"/>
    <property type="molecule type" value="Genomic_DNA"/>
</dbReference>
<name>A0A8J3J7U9_9ACTN</name>
<evidence type="ECO:0000313" key="3">
    <source>
        <dbReference type="Proteomes" id="UP000612808"/>
    </source>
</evidence>
<dbReference type="Proteomes" id="UP000612808">
    <property type="component" value="Unassembled WGS sequence"/>
</dbReference>
<gene>
    <name evidence="2" type="ORF">Aru02nite_65270</name>
</gene>